<protein>
    <submittedName>
        <fullName evidence="2">Peptide deformylase</fullName>
        <ecNumber evidence="2">3.5.1.88</ecNumber>
    </submittedName>
</protein>
<dbReference type="CDD" id="cd00487">
    <property type="entry name" value="Pep_deformylase"/>
    <property type="match status" value="1"/>
</dbReference>
<evidence type="ECO:0000313" key="3">
    <source>
        <dbReference type="Proteomes" id="UP001223079"/>
    </source>
</evidence>
<dbReference type="EMBL" id="JAUSTM010000003">
    <property type="protein sequence ID" value="MDQ0221855.1"/>
    <property type="molecule type" value="Genomic_DNA"/>
</dbReference>
<proteinExistence type="inferred from homology"/>
<keyword evidence="2" id="KW-0378">Hydrolase</keyword>
<reference evidence="2 3" key="1">
    <citation type="submission" date="2023-07" db="EMBL/GenBank/DDBJ databases">
        <title>Genomic Encyclopedia of Type Strains, Phase IV (KMG-IV): sequencing the most valuable type-strain genomes for metagenomic binning, comparative biology and taxonomic classification.</title>
        <authorList>
            <person name="Goeker M."/>
        </authorList>
    </citation>
    <scope>NUCLEOTIDE SEQUENCE [LARGE SCALE GENOMIC DNA]</scope>
    <source>
        <strain evidence="2 3">DSM 105143</strain>
    </source>
</reference>
<dbReference type="RefSeq" id="WP_307121087.1">
    <property type="nucleotide sequence ID" value="NZ_JAUSTM010000003.1"/>
</dbReference>
<dbReference type="SUPFAM" id="SSF56420">
    <property type="entry name" value="Peptide deformylase"/>
    <property type="match status" value="1"/>
</dbReference>
<dbReference type="InterPro" id="IPR036821">
    <property type="entry name" value="Peptide_deformylase_sf"/>
</dbReference>
<dbReference type="Pfam" id="PF01327">
    <property type="entry name" value="Pep_deformylase"/>
    <property type="match status" value="1"/>
</dbReference>
<accession>A0ABT9YRW6</accession>
<gene>
    <name evidence="2" type="ORF">J2S23_000391</name>
</gene>
<sequence length="136" mass="15493">MIREIVKDTFFLQQSSQEASKEDMTIGQDLLDTVQANKDRCVGLAANMIGQQKRIIVVSLGFVDLLMFNPVIVEQSGPYKTEESCLSLEGSRPTKRYQTIKVTYLDQNWRRKSVVLKDFPAQICQHEIDHCDGIVI</sequence>
<dbReference type="NCBIfam" id="NF006670">
    <property type="entry name" value="PRK09218.1"/>
    <property type="match status" value="1"/>
</dbReference>
<dbReference type="PANTHER" id="PTHR10458">
    <property type="entry name" value="PEPTIDE DEFORMYLASE"/>
    <property type="match status" value="1"/>
</dbReference>
<name>A0ABT9YRW6_9STRE</name>
<organism evidence="2 3">
    <name type="scientific">Streptococcus moroccensis</name>
    <dbReference type="NCBI Taxonomy" id="1451356"/>
    <lineage>
        <taxon>Bacteria</taxon>
        <taxon>Bacillati</taxon>
        <taxon>Bacillota</taxon>
        <taxon>Bacilli</taxon>
        <taxon>Lactobacillales</taxon>
        <taxon>Streptococcaceae</taxon>
        <taxon>Streptococcus</taxon>
    </lineage>
</organism>
<dbReference type="GO" id="GO:0042586">
    <property type="term" value="F:peptide deformylase activity"/>
    <property type="evidence" value="ECO:0007669"/>
    <property type="project" value="UniProtKB-EC"/>
</dbReference>
<evidence type="ECO:0000256" key="1">
    <source>
        <dbReference type="ARBA" id="ARBA00010759"/>
    </source>
</evidence>
<dbReference type="PIRSF" id="PIRSF004749">
    <property type="entry name" value="Pep_def"/>
    <property type="match status" value="1"/>
</dbReference>
<comment type="caution">
    <text evidence="2">The sequence shown here is derived from an EMBL/GenBank/DDBJ whole genome shotgun (WGS) entry which is preliminary data.</text>
</comment>
<keyword evidence="3" id="KW-1185">Reference proteome</keyword>
<dbReference type="Proteomes" id="UP001223079">
    <property type="component" value="Unassembled WGS sequence"/>
</dbReference>
<dbReference type="PRINTS" id="PR01576">
    <property type="entry name" value="PDEFORMYLASE"/>
</dbReference>
<dbReference type="EC" id="3.5.1.88" evidence="2"/>
<comment type="similarity">
    <text evidence="1">Belongs to the polypeptide deformylase family.</text>
</comment>
<dbReference type="PANTHER" id="PTHR10458:SF22">
    <property type="entry name" value="PEPTIDE DEFORMYLASE"/>
    <property type="match status" value="1"/>
</dbReference>
<dbReference type="InterPro" id="IPR023635">
    <property type="entry name" value="Peptide_deformylase"/>
</dbReference>
<evidence type="ECO:0000313" key="2">
    <source>
        <dbReference type="EMBL" id="MDQ0221855.1"/>
    </source>
</evidence>
<dbReference type="Gene3D" id="3.90.45.10">
    <property type="entry name" value="Peptide deformylase"/>
    <property type="match status" value="1"/>
</dbReference>